<dbReference type="Gene3D" id="3.40.960.10">
    <property type="entry name" value="VSR Endonuclease"/>
    <property type="match status" value="1"/>
</dbReference>
<accession>A0A5J5GGD4</accession>
<proteinExistence type="predicted"/>
<dbReference type="EMBL" id="VYKK01000004">
    <property type="protein sequence ID" value="KAA9007211.1"/>
    <property type="molecule type" value="Genomic_DNA"/>
</dbReference>
<dbReference type="InterPro" id="IPR025487">
    <property type="entry name" value="DUF4379"/>
</dbReference>
<comment type="caution">
    <text evidence="2">The sequence shown here is derived from an EMBL/GenBank/DDBJ whole genome shotgun (WGS) entry which is preliminary data.</text>
</comment>
<evidence type="ECO:0000259" key="1">
    <source>
        <dbReference type="Pfam" id="PF14311"/>
    </source>
</evidence>
<dbReference type="Pfam" id="PF14311">
    <property type="entry name" value="DUF4379"/>
    <property type="match status" value="1"/>
</dbReference>
<dbReference type="SUPFAM" id="SSF64496">
    <property type="entry name" value="DNA-binding domain of intron-encoded endonucleases"/>
    <property type="match status" value="1"/>
</dbReference>
<keyword evidence="3" id="KW-1185">Reference proteome</keyword>
<dbReference type="InterPro" id="IPR036388">
    <property type="entry name" value="WH-like_DNA-bd_sf"/>
</dbReference>
<evidence type="ECO:0000313" key="3">
    <source>
        <dbReference type="Proteomes" id="UP000367750"/>
    </source>
</evidence>
<dbReference type="AlphaFoldDB" id="A0A5J5GGD4"/>
<reference evidence="2 3" key="1">
    <citation type="submission" date="2019-09" db="EMBL/GenBank/DDBJ databases">
        <title>Bacillus ochoae sp. nov., Paenibacillus whitsoniae sp. nov., Paenibacillus spiritus sp. nov. Isolated from the Mars Exploration Rover during spacecraft assembly.</title>
        <authorList>
            <person name="Seuylemezian A."/>
            <person name="Vaishampayan P."/>
        </authorList>
    </citation>
    <scope>NUCLEOTIDE SEQUENCE [LARGE SCALE GENOMIC DNA]</scope>
    <source>
        <strain evidence="2 3">MER_111</strain>
    </source>
</reference>
<dbReference type="OrthoDB" id="583824at2"/>
<feature type="domain" description="Treble clef zinc finger" evidence="1">
    <location>
        <begin position="131"/>
        <end position="184"/>
    </location>
</feature>
<name>A0A5J5GGD4_9BACL</name>
<dbReference type="Gene3D" id="1.10.10.10">
    <property type="entry name" value="Winged helix-like DNA-binding domain superfamily/Winged helix DNA-binding domain"/>
    <property type="match status" value="1"/>
</dbReference>
<organism evidence="2 3">
    <name type="scientific">Paenibacillus spiritus</name>
    <dbReference type="NCBI Taxonomy" id="2496557"/>
    <lineage>
        <taxon>Bacteria</taxon>
        <taxon>Bacillati</taxon>
        <taxon>Bacillota</taxon>
        <taxon>Bacilli</taxon>
        <taxon>Bacillales</taxon>
        <taxon>Paenibacillaceae</taxon>
        <taxon>Paenibacillus</taxon>
    </lineage>
</organism>
<gene>
    <name evidence="2" type="ORF">F4V43_01620</name>
</gene>
<evidence type="ECO:0000313" key="2">
    <source>
        <dbReference type="EMBL" id="KAA9007211.1"/>
    </source>
</evidence>
<sequence length="501" mass="56992">MEYTSVKKAMHRLLDVGGESGLAILEKEVLVTVGASNISHYKRLGYAIIRKGVQISVKIEHLPPGSGASVTKICDGCGKNLGKKVYRDVMYSRNKTGGDDRCKNCTSFFLSYATYESSAEKYLLQNNLQYLMEEYSDKNEMDLKHIFPKSQRSFIWKCKHCGSEYKARMASRIGGMTGCPFCSSQNTNHTNSIKATDEALYNLLYNKIDGGLYTKYSKRKIDFCCMTCGLIIKNKMIASVARQGLSCPICSDGISYPEKFISSLLKQINLEFRTQQVFEWSQGRRYDFYIPSLNSIIEAHGEQHYTQKTKRSSSRSRTLQEEIENDKFKQKMALDNKISNYIVINCSKSNMEFIKTNILNHNILAKLIDLEIVSWIKCHIDACKSLISTVCDLWNNGVKDIDILSKKTNLHRTTIYRYLKIGHKAGLCEHKSRETERCVVQIHLDSSVLEEHKSIQTAALLTGVHAQSICNACRGKQKTAGGYKWMYKEDYDKYIAKASNE</sequence>
<protein>
    <recommendedName>
        <fullName evidence="1">Treble clef zinc finger domain-containing protein</fullName>
    </recommendedName>
</protein>
<dbReference type="Proteomes" id="UP000367750">
    <property type="component" value="Unassembled WGS sequence"/>
</dbReference>